<evidence type="ECO:0000313" key="1">
    <source>
        <dbReference type="EMBL" id="KON29812.1"/>
    </source>
</evidence>
<gene>
    <name evidence="1" type="ORF">AC477_05500</name>
</gene>
<organism evidence="1 2">
    <name type="scientific">miscellaneous Crenarchaeota group-1 archaeon SG8-32-1</name>
    <dbReference type="NCBI Taxonomy" id="1685124"/>
    <lineage>
        <taxon>Archaea</taxon>
        <taxon>Candidatus Bathyarchaeota</taxon>
        <taxon>MCG-1</taxon>
    </lineage>
</organism>
<dbReference type="InterPro" id="IPR002838">
    <property type="entry name" value="AIM24"/>
</dbReference>
<dbReference type="Proteomes" id="UP000037237">
    <property type="component" value="Unassembled WGS sequence"/>
</dbReference>
<dbReference type="Pfam" id="PF01987">
    <property type="entry name" value="AIM24"/>
    <property type="match status" value="1"/>
</dbReference>
<dbReference type="AlphaFoldDB" id="A0A0M0BMK3"/>
<dbReference type="PANTHER" id="PTHR43657">
    <property type="entry name" value="TRYPTOPHAN RNA-BINDING ATTENUATOR PROTEIN-LIKE PROTEIN"/>
    <property type="match status" value="1"/>
</dbReference>
<dbReference type="PANTHER" id="PTHR43657:SF1">
    <property type="entry name" value="ALTERED INHERITANCE OF MITOCHONDRIA PROTEIN 24, MITOCHONDRIAL"/>
    <property type="match status" value="1"/>
</dbReference>
<accession>A0A0M0BMK3</accession>
<proteinExistence type="predicted"/>
<evidence type="ECO:0000313" key="2">
    <source>
        <dbReference type="Proteomes" id="UP000037237"/>
    </source>
</evidence>
<dbReference type="InterPro" id="IPR036983">
    <property type="entry name" value="AIM24_sf"/>
</dbReference>
<dbReference type="EMBL" id="LFWU01000143">
    <property type="protein sequence ID" value="KON29812.1"/>
    <property type="molecule type" value="Genomic_DNA"/>
</dbReference>
<protein>
    <recommendedName>
        <fullName evidence="3">TIGR00266 family protein</fullName>
    </recommendedName>
</protein>
<evidence type="ECO:0008006" key="3">
    <source>
        <dbReference type="Google" id="ProtNLM"/>
    </source>
</evidence>
<dbReference type="Gene3D" id="3.60.160.10">
    <property type="entry name" value="Mitochondrial biogenesis AIM24"/>
    <property type="match status" value="1"/>
</dbReference>
<name>A0A0M0BMK3_9ARCH</name>
<comment type="caution">
    <text evidence="1">The sequence shown here is derived from an EMBL/GenBank/DDBJ whole genome shotgun (WGS) entry which is preliminary data.</text>
</comment>
<dbReference type="SUPFAM" id="SSF51219">
    <property type="entry name" value="TRAP-like"/>
    <property type="match status" value="1"/>
</dbReference>
<sequence>MDYEIKYKPSYSMLVVKLDTNESVTAEAGAMTYMEPNIEVNTRKREKSLLGTLGLSLLGRQSFFVNDFQAQNSPGEVAFVSAPVGDIETLEVKPNQGYIIQSSSYIASTQTVDLDMKWQGFTKGLFGQGLFMIKVSGEGKLFINTFGAIDKHTLKAGKTLIVDNFHLVAFSDSCEYKVRKFGGLKSTLLGGEGFVTEISGPGDIYIQTKNLREFVEWLWTLIEPRVKSRAR</sequence>
<dbReference type="InterPro" id="IPR016031">
    <property type="entry name" value="Trp_RNA-bd_attenuator-like_dom"/>
</dbReference>
<dbReference type="NCBIfam" id="TIGR00266">
    <property type="entry name" value="TIGR00266 family protein"/>
    <property type="match status" value="1"/>
</dbReference>
<reference evidence="1 2" key="1">
    <citation type="submission" date="2015-06" db="EMBL/GenBank/DDBJ databases">
        <title>New insights into the roles of widespread benthic archaea in carbon and nitrogen cycling.</title>
        <authorList>
            <person name="Lazar C.S."/>
            <person name="Baker B.J."/>
            <person name="Seitz K.W."/>
            <person name="Hyde A.S."/>
            <person name="Dick G.J."/>
            <person name="Hinrichs K.-U."/>
            <person name="Teske A.P."/>
        </authorList>
    </citation>
    <scope>NUCLEOTIDE SEQUENCE [LARGE SCALE GENOMIC DNA]</scope>
    <source>
        <strain evidence="1">SG8-32-1</strain>
    </source>
</reference>